<dbReference type="Gene3D" id="3.40.190.290">
    <property type="match status" value="1"/>
</dbReference>
<dbReference type="InterPro" id="IPR005119">
    <property type="entry name" value="LysR_subst-bd"/>
</dbReference>
<comment type="similarity">
    <text evidence="1">Belongs to the LysR transcriptional regulatory family.</text>
</comment>
<organism evidence="6 7">
    <name type="scientific">Neptunomonas antarctica</name>
    <dbReference type="NCBI Taxonomy" id="619304"/>
    <lineage>
        <taxon>Bacteria</taxon>
        <taxon>Pseudomonadati</taxon>
        <taxon>Pseudomonadota</taxon>
        <taxon>Gammaproteobacteria</taxon>
        <taxon>Oceanospirillales</taxon>
        <taxon>Oceanospirillaceae</taxon>
        <taxon>Neptunomonas</taxon>
    </lineage>
</organism>
<dbReference type="PANTHER" id="PTHR30537">
    <property type="entry name" value="HTH-TYPE TRANSCRIPTIONAL REGULATOR"/>
    <property type="match status" value="1"/>
</dbReference>
<dbReference type="Pfam" id="PF00126">
    <property type="entry name" value="HTH_1"/>
    <property type="match status" value="1"/>
</dbReference>
<keyword evidence="2" id="KW-0805">Transcription regulation</keyword>
<gene>
    <name evidence="6" type="ORF">SAMN05421760_102430</name>
</gene>
<evidence type="ECO:0000256" key="1">
    <source>
        <dbReference type="ARBA" id="ARBA00009437"/>
    </source>
</evidence>
<evidence type="ECO:0000256" key="4">
    <source>
        <dbReference type="ARBA" id="ARBA00023163"/>
    </source>
</evidence>
<accession>A0A1N7KGS6</accession>
<evidence type="ECO:0000256" key="2">
    <source>
        <dbReference type="ARBA" id="ARBA00023015"/>
    </source>
</evidence>
<keyword evidence="4" id="KW-0804">Transcription</keyword>
<keyword evidence="7" id="KW-1185">Reference proteome</keyword>
<dbReference type="InterPro" id="IPR036388">
    <property type="entry name" value="WH-like_DNA-bd_sf"/>
</dbReference>
<dbReference type="GO" id="GO:0003677">
    <property type="term" value="F:DNA binding"/>
    <property type="evidence" value="ECO:0007669"/>
    <property type="project" value="UniProtKB-KW"/>
</dbReference>
<evidence type="ECO:0000313" key="7">
    <source>
        <dbReference type="Proteomes" id="UP000185999"/>
    </source>
</evidence>
<protein>
    <submittedName>
        <fullName evidence="6">LysR family transcriptional regulator, transcriptional activator AphB</fullName>
    </submittedName>
</protein>
<dbReference type="SUPFAM" id="SSF53850">
    <property type="entry name" value="Periplasmic binding protein-like II"/>
    <property type="match status" value="1"/>
</dbReference>
<evidence type="ECO:0000256" key="3">
    <source>
        <dbReference type="ARBA" id="ARBA00023125"/>
    </source>
</evidence>
<dbReference type="InterPro" id="IPR036390">
    <property type="entry name" value="WH_DNA-bd_sf"/>
</dbReference>
<dbReference type="EMBL" id="FTOE01000002">
    <property type="protein sequence ID" value="SIS60785.1"/>
    <property type="molecule type" value="Genomic_DNA"/>
</dbReference>
<dbReference type="STRING" id="619304.SAMN05421760_102430"/>
<dbReference type="AlphaFoldDB" id="A0A1N7KGS6"/>
<name>A0A1N7KGS6_9GAMM</name>
<dbReference type="InterPro" id="IPR058163">
    <property type="entry name" value="LysR-type_TF_proteobact-type"/>
</dbReference>
<feature type="domain" description="HTH lysR-type" evidence="5">
    <location>
        <begin position="1"/>
        <end position="57"/>
    </location>
</feature>
<dbReference type="InterPro" id="IPR000847">
    <property type="entry name" value="LysR_HTH_N"/>
</dbReference>
<dbReference type="PANTHER" id="PTHR30537:SF5">
    <property type="entry name" value="HTH-TYPE TRANSCRIPTIONAL ACTIVATOR TTDR-RELATED"/>
    <property type="match status" value="1"/>
</dbReference>
<evidence type="ECO:0000259" key="5">
    <source>
        <dbReference type="PROSITE" id="PS50931"/>
    </source>
</evidence>
<dbReference type="PROSITE" id="PS50931">
    <property type="entry name" value="HTH_LYSR"/>
    <property type="match status" value="1"/>
</dbReference>
<dbReference type="Pfam" id="PF03466">
    <property type="entry name" value="LysR_substrate"/>
    <property type="match status" value="1"/>
</dbReference>
<keyword evidence="3" id="KW-0238">DNA-binding</keyword>
<dbReference type="CDD" id="cd08422">
    <property type="entry name" value="PBP2_CrgA_like"/>
    <property type="match status" value="1"/>
</dbReference>
<evidence type="ECO:0000313" key="6">
    <source>
        <dbReference type="EMBL" id="SIS60785.1"/>
    </source>
</evidence>
<dbReference type="OrthoDB" id="9815676at2"/>
<dbReference type="Gene3D" id="1.10.10.10">
    <property type="entry name" value="Winged helix-like DNA-binding domain superfamily/Winged helix DNA-binding domain"/>
    <property type="match status" value="1"/>
</dbReference>
<dbReference type="GO" id="GO:0003700">
    <property type="term" value="F:DNA-binding transcription factor activity"/>
    <property type="evidence" value="ECO:0007669"/>
    <property type="project" value="InterPro"/>
</dbReference>
<dbReference type="SUPFAM" id="SSF46785">
    <property type="entry name" value="Winged helix' DNA-binding domain"/>
    <property type="match status" value="1"/>
</dbReference>
<dbReference type="Proteomes" id="UP000185999">
    <property type="component" value="Unassembled WGS sequence"/>
</dbReference>
<dbReference type="RefSeq" id="WP_054343356.1">
    <property type="nucleotide sequence ID" value="NZ_FTOE01000002.1"/>
</dbReference>
<sequence>MYDDIVLFIHIVQHRGLAAAAQQLGIPAATMTRKLQKLERSLGCQLVHRSARQFVLTPEGEAHYLAYANLVEQLELTQRSLRADMHEMSGKLKVLAPTGISIGLLQPMWSRFIKTYPDIQLEISLNNVIEDMALSKADLALRVGPQQNSALYQKHLGTLQTVLVATSGYLKNKGEPESLDALKGHHLIATKAVSIWNLVNSKTGQQYEYRPRVSTLSNDVSLITQLACDGIGIALLPMSEVKSHIESGQLKRVLPEWRGPDRDLFAVWPTGRLLNAKARCLRDFIHDYLREHL</sequence>
<proteinExistence type="inferred from homology"/>
<reference evidence="7" key="1">
    <citation type="submission" date="2017-01" db="EMBL/GenBank/DDBJ databases">
        <authorList>
            <person name="Varghese N."/>
            <person name="Submissions S."/>
        </authorList>
    </citation>
    <scope>NUCLEOTIDE SEQUENCE [LARGE SCALE GENOMIC DNA]</scope>
    <source>
        <strain evidence="7">DSM 22306</strain>
    </source>
</reference>